<evidence type="ECO:0000313" key="5">
    <source>
        <dbReference type="EMBL" id="WKD51613.1"/>
    </source>
</evidence>
<keyword evidence="4 5" id="KW-0012">Acyltransferase</keyword>
<dbReference type="EMBL" id="CP098023">
    <property type="protein sequence ID" value="WKD51613.1"/>
    <property type="molecule type" value="Genomic_DNA"/>
</dbReference>
<dbReference type="GO" id="GO:0016746">
    <property type="term" value="F:acyltransferase activity"/>
    <property type="evidence" value="ECO:0007669"/>
    <property type="project" value="UniProtKB-KW"/>
</dbReference>
<dbReference type="Pfam" id="PF14602">
    <property type="entry name" value="Hexapep_2"/>
    <property type="match status" value="1"/>
</dbReference>
<evidence type="ECO:0000256" key="2">
    <source>
        <dbReference type="ARBA" id="ARBA00022679"/>
    </source>
</evidence>
<proteinExistence type="inferred from homology"/>
<accession>A0ABY9EF18</accession>
<dbReference type="Gene3D" id="2.160.10.10">
    <property type="entry name" value="Hexapeptide repeat proteins"/>
    <property type="match status" value="1"/>
</dbReference>
<evidence type="ECO:0000256" key="4">
    <source>
        <dbReference type="ARBA" id="ARBA00023315"/>
    </source>
</evidence>
<evidence type="ECO:0000256" key="1">
    <source>
        <dbReference type="ARBA" id="ARBA00007274"/>
    </source>
</evidence>
<keyword evidence="2" id="KW-0808">Transferase</keyword>
<name>A0ABY9EF18_9GAMM</name>
<evidence type="ECO:0000313" key="6">
    <source>
        <dbReference type="Proteomes" id="UP001321520"/>
    </source>
</evidence>
<dbReference type="InterPro" id="IPR001451">
    <property type="entry name" value="Hexapep"/>
</dbReference>
<dbReference type="CDD" id="cd04647">
    <property type="entry name" value="LbH_MAT_like"/>
    <property type="match status" value="1"/>
</dbReference>
<dbReference type="InterPro" id="IPR011004">
    <property type="entry name" value="Trimer_LpxA-like_sf"/>
</dbReference>
<dbReference type="PANTHER" id="PTHR23416:SF23">
    <property type="entry name" value="ACETYLTRANSFERASE C18B11.09C-RELATED"/>
    <property type="match status" value="1"/>
</dbReference>
<reference evidence="5 6" key="1">
    <citation type="submission" date="2022-05" db="EMBL/GenBank/DDBJ databases">
        <title>Microbulbifer sp. nov., isolated from sponge.</title>
        <authorList>
            <person name="Gao L."/>
        </authorList>
    </citation>
    <scope>NUCLEOTIDE SEQUENCE [LARGE SCALE GENOMIC DNA]</scope>
    <source>
        <strain evidence="5 6">MI-G</strain>
    </source>
</reference>
<keyword evidence="6" id="KW-1185">Reference proteome</keyword>
<dbReference type="SUPFAM" id="SSF51161">
    <property type="entry name" value="Trimeric LpxA-like enzymes"/>
    <property type="match status" value="1"/>
</dbReference>
<dbReference type="PANTHER" id="PTHR23416">
    <property type="entry name" value="SIALIC ACID SYNTHASE-RELATED"/>
    <property type="match status" value="1"/>
</dbReference>
<dbReference type="Proteomes" id="UP001321520">
    <property type="component" value="Chromosome"/>
</dbReference>
<gene>
    <name evidence="5" type="ORF">M8T91_08765</name>
</gene>
<dbReference type="InterPro" id="IPR018357">
    <property type="entry name" value="Hexapep_transf_CS"/>
</dbReference>
<comment type="similarity">
    <text evidence="1">Belongs to the transferase hexapeptide repeat family.</text>
</comment>
<dbReference type="Pfam" id="PF00132">
    <property type="entry name" value="Hexapep"/>
    <property type="match status" value="1"/>
</dbReference>
<keyword evidence="3" id="KW-0677">Repeat</keyword>
<evidence type="ECO:0000256" key="3">
    <source>
        <dbReference type="ARBA" id="ARBA00022737"/>
    </source>
</evidence>
<organism evidence="5 6">
    <name type="scientific">Microbulbifer spongiae</name>
    <dbReference type="NCBI Taxonomy" id="2944933"/>
    <lineage>
        <taxon>Bacteria</taxon>
        <taxon>Pseudomonadati</taxon>
        <taxon>Pseudomonadota</taxon>
        <taxon>Gammaproteobacteria</taxon>
        <taxon>Cellvibrionales</taxon>
        <taxon>Microbulbiferaceae</taxon>
        <taxon>Microbulbifer</taxon>
    </lineage>
</organism>
<sequence>MRKDHRPYWLKSLQLRWRRWRTERYLLPQFDAVGVEPEVMDPASVHVFGANIRLGNYPHLISNTEKCIRFTTFGHKGGEAFITIGHYVLISPGVRISAAHSIEIGDACMLAANVYITDSDWHGVYNRTRPFRCTAPVRLGNNVWIGDSATICKGVSIGDHSVVGAGSIVTRDVPANVVVAGNPAKPVKTIDPKRRMITREALFTDAYRQTHNLKELDKMLLQGNSLRGWLRALLFPRRGD</sequence>
<protein>
    <submittedName>
        <fullName evidence="5">Acyltransferase</fullName>
    </submittedName>
</protein>
<dbReference type="InterPro" id="IPR051159">
    <property type="entry name" value="Hexapeptide_acetyltransf"/>
</dbReference>
<dbReference type="PROSITE" id="PS00101">
    <property type="entry name" value="HEXAPEP_TRANSFERASES"/>
    <property type="match status" value="1"/>
</dbReference>